<accession>A0A9N7VZC6</accession>
<sequence>MAEYQLCSMKTRRKRERRLKVGVSEFHITTATALVPALPPYADLSSETAQSDEDTGQRDPTMTVINLIQSNPIRLMGPISGSANGLGFDVGRSEIGWYLGPDDRGKEWWHCGGVLTDPLSIRLEADVRFPAACRTQGENTEALSASIMHLIHHRCQAEELWCQ</sequence>
<proteinExistence type="predicted"/>
<dbReference type="EMBL" id="CADEAL010004395">
    <property type="protein sequence ID" value="CAB1458619.1"/>
    <property type="molecule type" value="Genomic_DNA"/>
</dbReference>
<evidence type="ECO:0000313" key="1">
    <source>
        <dbReference type="EMBL" id="CAB1458619.1"/>
    </source>
</evidence>
<name>A0A9N7VZC6_PLEPL</name>
<organism evidence="1 2">
    <name type="scientific">Pleuronectes platessa</name>
    <name type="common">European plaice</name>
    <dbReference type="NCBI Taxonomy" id="8262"/>
    <lineage>
        <taxon>Eukaryota</taxon>
        <taxon>Metazoa</taxon>
        <taxon>Chordata</taxon>
        <taxon>Craniata</taxon>
        <taxon>Vertebrata</taxon>
        <taxon>Euteleostomi</taxon>
        <taxon>Actinopterygii</taxon>
        <taxon>Neopterygii</taxon>
        <taxon>Teleostei</taxon>
        <taxon>Neoteleostei</taxon>
        <taxon>Acanthomorphata</taxon>
        <taxon>Carangaria</taxon>
        <taxon>Pleuronectiformes</taxon>
        <taxon>Pleuronectoidei</taxon>
        <taxon>Pleuronectidae</taxon>
        <taxon>Pleuronectes</taxon>
    </lineage>
</organism>
<protein>
    <submittedName>
        <fullName evidence="1">Uncharacterized protein</fullName>
    </submittedName>
</protein>
<comment type="caution">
    <text evidence="1">The sequence shown here is derived from an EMBL/GenBank/DDBJ whole genome shotgun (WGS) entry which is preliminary data.</text>
</comment>
<dbReference type="Proteomes" id="UP001153269">
    <property type="component" value="Unassembled WGS sequence"/>
</dbReference>
<keyword evidence="2" id="KW-1185">Reference proteome</keyword>
<reference evidence="1" key="1">
    <citation type="submission" date="2020-03" db="EMBL/GenBank/DDBJ databases">
        <authorList>
            <person name="Weist P."/>
        </authorList>
    </citation>
    <scope>NUCLEOTIDE SEQUENCE</scope>
</reference>
<dbReference type="AlphaFoldDB" id="A0A9N7VZC6"/>
<gene>
    <name evidence="1" type="ORF">PLEPLA_LOCUS46449</name>
</gene>
<evidence type="ECO:0000313" key="2">
    <source>
        <dbReference type="Proteomes" id="UP001153269"/>
    </source>
</evidence>